<evidence type="ECO:0000256" key="1">
    <source>
        <dbReference type="SAM" id="MobiDB-lite"/>
    </source>
</evidence>
<protein>
    <submittedName>
        <fullName evidence="2">Unnamed protein product</fullName>
    </submittedName>
</protein>
<organism evidence="2 3">
    <name type="scientific">Aspergillus oryzae</name>
    <name type="common">Yellow koji mold</name>
    <dbReference type="NCBI Taxonomy" id="5062"/>
    <lineage>
        <taxon>Eukaryota</taxon>
        <taxon>Fungi</taxon>
        <taxon>Dikarya</taxon>
        <taxon>Ascomycota</taxon>
        <taxon>Pezizomycotina</taxon>
        <taxon>Eurotiomycetes</taxon>
        <taxon>Eurotiomycetidae</taxon>
        <taxon>Eurotiales</taxon>
        <taxon>Aspergillaceae</taxon>
        <taxon>Aspergillus</taxon>
        <taxon>Aspergillus subgen. Circumdati</taxon>
    </lineage>
</organism>
<dbReference type="AlphaFoldDB" id="A0AAN5C598"/>
<feature type="region of interest" description="Disordered" evidence="1">
    <location>
        <begin position="193"/>
        <end position="221"/>
    </location>
</feature>
<dbReference type="Proteomes" id="UP001165205">
    <property type="component" value="Unassembled WGS sequence"/>
</dbReference>
<dbReference type="InterPro" id="IPR022198">
    <property type="entry name" value="DUF3723"/>
</dbReference>
<evidence type="ECO:0000313" key="2">
    <source>
        <dbReference type="EMBL" id="GMG38244.1"/>
    </source>
</evidence>
<proteinExistence type="predicted"/>
<gene>
    <name evidence="2" type="ORF">Aory04_001298000</name>
</gene>
<sequence length="382" mass="41993">MQYFPVLIGTMPLLDHRGAERSIYRSQEESQRRWVTFSRLAISLGFDSPQIRGILHLGVAATSEPHTQSVSETPCMTQPEIGRWKMHSRCGMPSESSFLSSRRFLTLDGVDREVDCPVGQTLTPFAVARDIFQAFLGHLPPLSGAIRGNLRTTDPTVPDSLPEQPSQMSHSASDECDSSQGKILPIAAGLSRHASPVDNRGNSTHQPLLLTSPLTSPPPGTAYSASVYETTTALSSRRQSPAPLTTMIEMTQYRNLNPFNYSSDSSTKSRSSTRSLNMSLEYEQPALGLGLLGEKTIQEPQDFEAPLKTLSGDKGILYEIGNPATVFYLPLARVDRLFAQYFQSHQSHRYAILIQSELCPVHPTAVPTHLRSTVVITGPNLT</sequence>
<feature type="region of interest" description="Disordered" evidence="1">
    <location>
        <begin position="147"/>
        <end position="179"/>
    </location>
</feature>
<evidence type="ECO:0000313" key="3">
    <source>
        <dbReference type="Proteomes" id="UP001165205"/>
    </source>
</evidence>
<dbReference type="Pfam" id="PF12520">
    <property type="entry name" value="DUF3723"/>
    <property type="match status" value="1"/>
</dbReference>
<comment type="caution">
    <text evidence="2">The sequence shown here is derived from an EMBL/GenBank/DDBJ whole genome shotgun (WGS) entry which is preliminary data.</text>
</comment>
<name>A0AAN5C598_ASPOZ</name>
<dbReference type="EMBL" id="BSYA01000288">
    <property type="protein sequence ID" value="GMG38244.1"/>
    <property type="molecule type" value="Genomic_DNA"/>
</dbReference>
<accession>A0AAN5C598</accession>
<reference evidence="2" key="1">
    <citation type="submission" date="2023-04" db="EMBL/GenBank/DDBJ databases">
        <title>Aspergillus oryzae NBRC 4228.</title>
        <authorList>
            <person name="Ichikawa N."/>
            <person name="Sato H."/>
            <person name="Tonouchi N."/>
        </authorList>
    </citation>
    <scope>NUCLEOTIDE SEQUENCE</scope>
    <source>
        <strain evidence="2">NBRC 4228</strain>
    </source>
</reference>